<reference evidence="4 5" key="1">
    <citation type="journal article" date="2020" name="Nat. Food">
        <title>A phased Vanilla planifolia genome enables genetic improvement of flavour and production.</title>
        <authorList>
            <person name="Hasing T."/>
            <person name="Tang H."/>
            <person name="Brym M."/>
            <person name="Khazi F."/>
            <person name="Huang T."/>
            <person name="Chambers A.H."/>
        </authorList>
    </citation>
    <scope>NUCLEOTIDE SEQUENCE [LARGE SCALE GENOMIC DNA]</scope>
    <source>
        <tissue evidence="4">Leaf</tissue>
    </source>
</reference>
<dbReference type="OrthoDB" id="1924787at2759"/>
<proteinExistence type="predicted"/>
<dbReference type="PANTHER" id="PTHR38937:SF2">
    <property type="entry name" value="MEMBRANE PROTEIN OF ER BODY-LIKE PROTEIN ISOFORM X1"/>
    <property type="match status" value="1"/>
</dbReference>
<gene>
    <name evidence="4" type="ORF">HPP92_025589</name>
</gene>
<feature type="region of interest" description="Disordered" evidence="1">
    <location>
        <begin position="882"/>
        <end position="916"/>
    </location>
</feature>
<keyword evidence="2" id="KW-0472">Membrane</keyword>
<feature type="transmembrane region" description="Helical" evidence="2">
    <location>
        <begin position="1201"/>
        <end position="1220"/>
    </location>
</feature>
<feature type="domain" description="Exostosin GT47" evidence="3">
    <location>
        <begin position="142"/>
        <end position="470"/>
    </location>
</feature>
<evidence type="ECO:0000259" key="3">
    <source>
        <dbReference type="Pfam" id="PF03016"/>
    </source>
</evidence>
<feature type="transmembrane region" description="Helical" evidence="2">
    <location>
        <begin position="1232"/>
        <end position="1253"/>
    </location>
</feature>
<feature type="transmembrane region" description="Helical" evidence="2">
    <location>
        <begin position="1165"/>
        <end position="1189"/>
    </location>
</feature>
<evidence type="ECO:0000313" key="5">
    <source>
        <dbReference type="Proteomes" id="UP000639772"/>
    </source>
</evidence>
<protein>
    <recommendedName>
        <fullName evidence="3">Exostosin GT47 domain-containing protein</fullName>
    </recommendedName>
</protein>
<dbReference type="Proteomes" id="UP000639772">
    <property type="component" value="Unassembled WGS sequence"/>
</dbReference>
<name>A0A835UAR7_VANPL</name>
<organism evidence="4 5">
    <name type="scientific">Vanilla planifolia</name>
    <name type="common">Vanilla</name>
    <dbReference type="NCBI Taxonomy" id="51239"/>
    <lineage>
        <taxon>Eukaryota</taxon>
        <taxon>Viridiplantae</taxon>
        <taxon>Streptophyta</taxon>
        <taxon>Embryophyta</taxon>
        <taxon>Tracheophyta</taxon>
        <taxon>Spermatophyta</taxon>
        <taxon>Magnoliopsida</taxon>
        <taxon>Liliopsida</taxon>
        <taxon>Asparagales</taxon>
        <taxon>Orchidaceae</taxon>
        <taxon>Vanilloideae</taxon>
        <taxon>Vanilleae</taxon>
        <taxon>Vanilla</taxon>
    </lineage>
</organism>
<dbReference type="EMBL" id="JADCNM010000014">
    <property type="protein sequence ID" value="KAG0454285.1"/>
    <property type="molecule type" value="Genomic_DNA"/>
</dbReference>
<comment type="caution">
    <text evidence="4">The sequence shown here is derived from an EMBL/GenBank/DDBJ whole genome shotgun (WGS) entry which is preliminary data.</text>
</comment>
<feature type="transmembrane region" description="Helical" evidence="2">
    <location>
        <begin position="1115"/>
        <end position="1133"/>
    </location>
</feature>
<feature type="compositionally biased region" description="Basic and acidic residues" evidence="1">
    <location>
        <begin position="757"/>
        <end position="766"/>
    </location>
</feature>
<dbReference type="InterPro" id="IPR052843">
    <property type="entry name" value="ER_body_metal_sequester"/>
</dbReference>
<accession>A0A835UAR7</accession>
<evidence type="ECO:0000256" key="2">
    <source>
        <dbReference type="SAM" id="Phobius"/>
    </source>
</evidence>
<keyword evidence="2" id="KW-0812">Transmembrane</keyword>
<dbReference type="PANTHER" id="PTHR38937">
    <property type="entry name" value="MEMBRANE PROTEIN OF ER BODY-LIKE PROTEIN"/>
    <property type="match status" value="1"/>
</dbReference>
<feature type="region of interest" description="Disordered" evidence="1">
    <location>
        <begin position="756"/>
        <end position="785"/>
    </location>
</feature>
<dbReference type="CDD" id="cd01059">
    <property type="entry name" value="CCC1_like"/>
    <property type="match status" value="1"/>
</dbReference>
<evidence type="ECO:0000313" key="4">
    <source>
        <dbReference type="EMBL" id="KAG0454285.1"/>
    </source>
</evidence>
<evidence type="ECO:0000256" key="1">
    <source>
        <dbReference type="SAM" id="MobiDB-lite"/>
    </source>
</evidence>
<dbReference type="Pfam" id="PF03016">
    <property type="entry name" value="Exostosin_GT47"/>
    <property type="match status" value="1"/>
</dbReference>
<keyword evidence="2" id="KW-1133">Transmembrane helix</keyword>
<dbReference type="InterPro" id="IPR040911">
    <property type="entry name" value="Exostosin_GT47"/>
</dbReference>
<feature type="region of interest" description="Disordered" evidence="1">
    <location>
        <begin position="559"/>
        <end position="579"/>
    </location>
</feature>
<feature type="transmembrane region" description="Helical" evidence="2">
    <location>
        <begin position="33"/>
        <end position="55"/>
    </location>
</feature>
<sequence length="1289" mass="141707">MAITLLRRRSTDAQRVASTTAAFLTPPSPKSNLFSIPHSFLVLVLVTIWCFSHLISNSFHICFTARKLDVYCISGGTGSDRLHPIDRFLRPNTNSSSPHQPTDTREKEIADAVKVVEEKLRTIRSWASNSSTSACGGTGGGGVYVYDLPSKFNKDLLARCHELLPWADLCDYFSNDGMGLSVPGLGPGWHRTHQYSLEPIFHSRVLRHPCRVTDPTRARLFYVPFYAGLDVLRWHFVNASGDAKDALGAELVHWLEARPEWARRGGVDHMFVLGKISWDFRRAGGESWGSSFLSLPQMQAPYKFLIERQPWEANEIGVPHPTHFHPRSDEDVATWQARVNGAARVTLVSFAGAGRQGSPAGSIREALIKQCSEAAAAGECRFVDCEGGGCGEPAEVLETFMGSEFCLQPPGDSPTRKSVFDGMVAGCIPVLFDPFTAYYQYPWHLPKDHRRYSIYVEQKEVTEGRVDVVERLKAVTPAEREEMRRYIIYELMPGLVYGEAGGKFRRFRDAFEIVMDNMMELVSKESGAINAEGGTVDTEARKTADAMATAMLNQVASEREREVELDEEDGDGGCQLDTKRGRGLGFRETNAEVGEGFVAGVNGGEECRSVYFDEAKGTESSSSDDADSRLLETDHFVVEKQQQTLNAEHTGILDDIQSILVAQEKQNERDIKVENCTGSHHGSVQKGEAEITYTEPETKNGEFNVTVKVVKLGETELDLEKVLEEQETYDLLCPNCRSCITRRVILRKRKRSIPDISHVERPEKQQSVEPDDSAASAGIAEKSPDNEPDVFRCLSCFSIFIPTGNGFNIFRVFRKREEGVTVQTPCVQRPGQTPEEVVTVQVPSVQHPGQMPARNENWFYSFFKLDSTWKTGTAAAAQAPVVQSSSLGDKKFEQSQSNPARPLSEPAKVGTSSETNGTINGAAVAQLPLPHEVLPVVEYLSGVLPLSEATKHGEVHAPNKHKVPAARVPVEVDNSSLGDQKFEENLSTPALPLSEPAKVGTSYETAAAQLPVLLQFSSVTEYVSKDVFSSVIPSSETVQVGEVHAPSKHQIPAPSTTVFVPQDDVPIHVPSQILVDVSQENRWEVLKSIVYGGLVESITSLGIVSSTAGAETSTLKIVAIGVASLFGGFFVLLNDLSELKNSAVANEEEERTNRYWKLLGRRSNFGLHVTVAIASYILFGLLPPIIYGFSFRESDNKEHKLIAVASASLLCISLLAVGKARTSEPRSYIKTLLYYLGLGFTASGISFVAGVMISRFLEQLGLFEHDSPVVSPPSIQFLGASDLPSWAYK</sequence>